<feature type="compositionally biased region" description="Basic and acidic residues" evidence="10">
    <location>
        <begin position="23"/>
        <end position="39"/>
    </location>
</feature>
<dbReference type="Proteomes" id="UP001153712">
    <property type="component" value="Chromosome 8"/>
</dbReference>
<evidence type="ECO:0000256" key="4">
    <source>
        <dbReference type="ARBA" id="ARBA00022771"/>
    </source>
</evidence>
<evidence type="ECO:0000256" key="2">
    <source>
        <dbReference type="ARBA" id="ARBA00022723"/>
    </source>
</evidence>
<organism evidence="12 13">
    <name type="scientific">Phyllotreta striolata</name>
    <name type="common">Striped flea beetle</name>
    <name type="synonym">Crioceris striolata</name>
    <dbReference type="NCBI Taxonomy" id="444603"/>
    <lineage>
        <taxon>Eukaryota</taxon>
        <taxon>Metazoa</taxon>
        <taxon>Ecdysozoa</taxon>
        <taxon>Arthropoda</taxon>
        <taxon>Hexapoda</taxon>
        <taxon>Insecta</taxon>
        <taxon>Pterygota</taxon>
        <taxon>Neoptera</taxon>
        <taxon>Endopterygota</taxon>
        <taxon>Coleoptera</taxon>
        <taxon>Polyphaga</taxon>
        <taxon>Cucujiformia</taxon>
        <taxon>Chrysomeloidea</taxon>
        <taxon>Chrysomelidae</taxon>
        <taxon>Galerucinae</taxon>
        <taxon>Alticini</taxon>
        <taxon>Phyllotreta</taxon>
    </lineage>
</organism>
<keyword evidence="13" id="KW-1185">Reference proteome</keyword>
<evidence type="ECO:0000313" key="12">
    <source>
        <dbReference type="EMBL" id="CAG9864803.1"/>
    </source>
</evidence>
<dbReference type="GO" id="GO:0071039">
    <property type="term" value="P:nuclear polyadenylation-dependent CUT catabolic process"/>
    <property type="evidence" value="ECO:0007669"/>
    <property type="project" value="TreeGrafter"/>
</dbReference>
<keyword evidence="4 9" id="KW-0863">Zinc-finger</keyword>
<keyword evidence="5" id="KW-0862">Zinc</keyword>
<keyword evidence="3" id="KW-0677">Repeat</keyword>
<evidence type="ECO:0000256" key="3">
    <source>
        <dbReference type="ARBA" id="ARBA00022737"/>
    </source>
</evidence>
<reference evidence="12" key="1">
    <citation type="submission" date="2022-01" db="EMBL/GenBank/DDBJ databases">
        <authorList>
            <person name="King R."/>
        </authorList>
    </citation>
    <scope>NUCLEOTIDE SEQUENCE</scope>
</reference>
<dbReference type="Gene3D" id="4.10.60.10">
    <property type="entry name" value="Zinc finger, CCHC-type"/>
    <property type="match status" value="1"/>
</dbReference>
<proteinExistence type="predicted"/>
<evidence type="ECO:0000256" key="9">
    <source>
        <dbReference type="PROSITE-ProRule" id="PRU00047"/>
    </source>
</evidence>
<dbReference type="GO" id="GO:0003723">
    <property type="term" value="F:RNA binding"/>
    <property type="evidence" value="ECO:0007669"/>
    <property type="project" value="TreeGrafter"/>
</dbReference>
<dbReference type="PANTHER" id="PTHR46543:SF1">
    <property type="entry name" value="ZINC FINGER CCHC DOMAIN-CONTAINING PROTEIN 7"/>
    <property type="match status" value="1"/>
</dbReference>
<dbReference type="PANTHER" id="PTHR46543">
    <property type="entry name" value="ZINC FINGER CCHC DOMAIN-CONTAINING PROTEIN 7"/>
    <property type="match status" value="1"/>
</dbReference>
<feature type="region of interest" description="Disordered" evidence="10">
    <location>
        <begin position="1"/>
        <end position="100"/>
    </location>
</feature>
<feature type="domain" description="CCHC-type" evidence="11">
    <location>
        <begin position="214"/>
        <end position="231"/>
    </location>
</feature>
<sequence length="295" mass="33774">MEKWMTIRKGALRRTPPKGSGSELERGEKCYTPRGEQRQRGSSTSRKWEDEELGSSEIYELTKNEERTPTGKEERQIAKRKRTSEETTPREGTRSKREMREEELRIHTMMEKIIYITGIKLTTTEEDIKNGIRDVVGIEKEDVQIKSIKEGKYKEKTAVVELPKQAAKALIQEGTIKIGWVSCIIMEKVTVDRCLNCLDHGHKTRECSKEKQARRCLNCGREGHKAQECKEESFCTKCKETGHRADRTKCPYFRLLLDKARRIVDVVSVAIKGLLDDVQDLSSNTPSSTPTDIAP</sequence>
<dbReference type="InterPro" id="IPR036875">
    <property type="entry name" value="Znf_CCHC_sf"/>
</dbReference>
<dbReference type="GO" id="GO:0071035">
    <property type="term" value="P:nuclear polyadenylation-dependent rRNA catabolic process"/>
    <property type="evidence" value="ECO:0007669"/>
    <property type="project" value="TreeGrafter"/>
</dbReference>
<evidence type="ECO:0000256" key="8">
    <source>
        <dbReference type="ARBA" id="ARBA00043023"/>
    </source>
</evidence>
<dbReference type="GO" id="GO:0071036">
    <property type="term" value="P:nuclear polyadenylation-dependent snoRNA catabolic process"/>
    <property type="evidence" value="ECO:0007669"/>
    <property type="project" value="TreeGrafter"/>
</dbReference>
<evidence type="ECO:0000259" key="11">
    <source>
        <dbReference type="PROSITE" id="PS50158"/>
    </source>
</evidence>
<gene>
    <name evidence="12" type="ORF">PHYEVI_LOCUS11053</name>
</gene>
<evidence type="ECO:0000256" key="5">
    <source>
        <dbReference type="ARBA" id="ARBA00022833"/>
    </source>
</evidence>
<dbReference type="SUPFAM" id="SSF57756">
    <property type="entry name" value="Retrovirus zinc finger-like domains"/>
    <property type="match status" value="1"/>
</dbReference>
<dbReference type="GO" id="GO:0071037">
    <property type="term" value="P:nuclear polyadenylation-dependent snRNA catabolic process"/>
    <property type="evidence" value="ECO:0007669"/>
    <property type="project" value="TreeGrafter"/>
</dbReference>
<dbReference type="Pfam" id="PF00098">
    <property type="entry name" value="zf-CCHC"/>
    <property type="match status" value="1"/>
</dbReference>
<feature type="compositionally biased region" description="Basic and acidic residues" evidence="10">
    <location>
        <begin position="60"/>
        <end position="100"/>
    </location>
</feature>
<keyword evidence="2" id="KW-0479">Metal-binding</keyword>
<evidence type="ECO:0000256" key="1">
    <source>
        <dbReference type="ARBA" id="ARBA00004123"/>
    </source>
</evidence>
<evidence type="ECO:0000313" key="13">
    <source>
        <dbReference type="Proteomes" id="UP001153712"/>
    </source>
</evidence>
<dbReference type="PROSITE" id="PS50158">
    <property type="entry name" value="ZF_CCHC"/>
    <property type="match status" value="1"/>
</dbReference>
<dbReference type="GO" id="GO:0031499">
    <property type="term" value="C:TRAMP complex"/>
    <property type="evidence" value="ECO:0007669"/>
    <property type="project" value="TreeGrafter"/>
</dbReference>
<protein>
    <recommendedName>
        <fullName evidence="7">Zinc finger CCHC domain-containing protein 7</fullName>
    </recommendedName>
    <alternativeName>
        <fullName evidence="8">TRAMP-like complex RNA-binding factor ZCCHC7</fullName>
    </alternativeName>
</protein>
<evidence type="ECO:0000256" key="6">
    <source>
        <dbReference type="ARBA" id="ARBA00023242"/>
    </source>
</evidence>
<dbReference type="AlphaFoldDB" id="A0A9N9U097"/>
<comment type="subcellular location">
    <subcellularLocation>
        <location evidence="1">Nucleus</location>
    </subcellularLocation>
</comment>
<evidence type="ECO:0000256" key="7">
    <source>
        <dbReference type="ARBA" id="ARBA00041190"/>
    </source>
</evidence>
<name>A0A9N9U097_PHYSR</name>
<dbReference type="OrthoDB" id="6782564at2759"/>
<accession>A0A9N9U097</accession>
<dbReference type="GO" id="GO:0071031">
    <property type="term" value="P:nuclear mRNA surveillance of mRNA 3'-end processing"/>
    <property type="evidence" value="ECO:0007669"/>
    <property type="project" value="TreeGrafter"/>
</dbReference>
<keyword evidence="6" id="KW-0539">Nucleus</keyword>
<dbReference type="EMBL" id="OU900101">
    <property type="protein sequence ID" value="CAG9864803.1"/>
    <property type="molecule type" value="Genomic_DNA"/>
</dbReference>
<dbReference type="InterPro" id="IPR001878">
    <property type="entry name" value="Znf_CCHC"/>
</dbReference>
<evidence type="ECO:0000256" key="10">
    <source>
        <dbReference type="SAM" id="MobiDB-lite"/>
    </source>
</evidence>
<dbReference type="GO" id="GO:0008270">
    <property type="term" value="F:zinc ion binding"/>
    <property type="evidence" value="ECO:0007669"/>
    <property type="project" value="UniProtKB-KW"/>
</dbReference>
<dbReference type="GO" id="GO:0071038">
    <property type="term" value="P:TRAMP-dependent tRNA surveillance pathway"/>
    <property type="evidence" value="ECO:0007669"/>
    <property type="project" value="TreeGrafter"/>
</dbReference>
<dbReference type="SMART" id="SM00343">
    <property type="entry name" value="ZnF_C2HC"/>
    <property type="match status" value="3"/>
</dbReference>
<dbReference type="InterPro" id="IPR051644">
    <property type="entry name" value="TRAMP_AT-DNA-binding"/>
</dbReference>